<reference evidence="1" key="1">
    <citation type="journal article" date="2008" name="Mol. Microbiol.">
        <title>Novel archaeal plasmid pAH1 and its interactions with the lipothrixvirus AFV1.</title>
        <authorList>
            <person name="Basta T."/>
            <person name="Smyth J."/>
            <person name="Forterre P."/>
            <person name="Prangishvili D."/>
            <person name="Peng X."/>
        </authorList>
    </citation>
    <scope>NUCLEOTIDE SEQUENCE</scope>
    <source>
        <strain evidence="1">W1</strain>
        <plasmid evidence="1">pAH1</plasmid>
    </source>
</reference>
<keyword evidence="1" id="KW-0614">Plasmid</keyword>
<evidence type="ECO:0000313" key="1">
    <source>
        <dbReference type="EMBL" id="ACI15706.1"/>
    </source>
</evidence>
<dbReference type="AlphaFoldDB" id="B6D924"/>
<geneLocation type="plasmid" evidence="1">
    <name>pAH1</name>
</geneLocation>
<proteinExistence type="predicted"/>
<dbReference type="EMBL" id="EU881703">
    <property type="protein sequence ID" value="ACI15706.1"/>
    <property type="molecule type" value="Genomic_DNA"/>
</dbReference>
<name>B6D924_ACIHW</name>
<protein>
    <submittedName>
        <fullName evidence="1">Uncharacterized protein</fullName>
    </submittedName>
</protein>
<organism evidence="1">
    <name type="scientific">Acidianus hospitalis (strain W1)</name>
    <dbReference type="NCBI Taxonomy" id="933801"/>
    <lineage>
        <taxon>Archaea</taxon>
        <taxon>Thermoproteota</taxon>
        <taxon>Thermoprotei</taxon>
        <taxon>Sulfolobales</taxon>
        <taxon>Sulfolobaceae</taxon>
        <taxon>Acidianus</taxon>
    </lineage>
</organism>
<sequence>MGNRNMEYRGQKIPENDVFYWEIVLMIRNHEVFTAEIDDEQISTQLYNYIFSNAEEISADYSKTNTELRDYTFYFVDNNETKKYIVTVDADIEYEYPQTDDLAERIIHTRIRVKRIKISSRVI</sequence>
<accession>B6D924</accession>